<dbReference type="SUPFAM" id="SSF56112">
    <property type="entry name" value="Protein kinase-like (PK-like)"/>
    <property type="match status" value="1"/>
</dbReference>
<evidence type="ECO:0000313" key="11">
    <source>
        <dbReference type="EMBL" id="GIQ62691.1"/>
    </source>
</evidence>
<name>A0ABQ4N3E3_9BACL</name>
<comment type="catalytic activity">
    <reaction evidence="8">
        <text>L-seryl-[protein] + ATP = O-phospho-L-seryl-[protein] + ADP + H(+)</text>
        <dbReference type="Rhea" id="RHEA:17989"/>
        <dbReference type="Rhea" id="RHEA-COMP:9863"/>
        <dbReference type="Rhea" id="RHEA-COMP:11604"/>
        <dbReference type="ChEBI" id="CHEBI:15378"/>
        <dbReference type="ChEBI" id="CHEBI:29999"/>
        <dbReference type="ChEBI" id="CHEBI:30616"/>
        <dbReference type="ChEBI" id="CHEBI:83421"/>
        <dbReference type="ChEBI" id="CHEBI:456216"/>
        <dbReference type="EC" id="2.7.11.1"/>
    </reaction>
</comment>
<keyword evidence="4" id="KW-0547">Nucleotide-binding</keyword>
<dbReference type="InterPro" id="IPR000719">
    <property type="entry name" value="Prot_kinase_dom"/>
</dbReference>
<dbReference type="EMBL" id="BOVJ01000040">
    <property type="protein sequence ID" value="GIQ62691.1"/>
    <property type="molecule type" value="Genomic_DNA"/>
</dbReference>
<proteinExistence type="predicted"/>
<comment type="catalytic activity">
    <reaction evidence="7">
        <text>L-threonyl-[protein] + ATP = O-phospho-L-threonyl-[protein] + ADP + H(+)</text>
        <dbReference type="Rhea" id="RHEA:46608"/>
        <dbReference type="Rhea" id="RHEA-COMP:11060"/>
        <dbReference type="Rhea" id="RHEA-COMP:11605"/>
        <dbReference type="ChEBI" id="CHEBI:15378"/>
        <dbReference type="ChEBI" id="CHEBI:30013"/>
        <dbReference type="ChEBI" id="CHEBI:30616"/>
        <dbReference type="ChEBI" id="CHEBI:61977"/>
        <dbReference type="ChEBI" id="CHEBI:456216"/>
        <dbReference type="EC" id="2.7.11.1"/>
    </reaction>
</comment>
<sequence length="278" mass="31832">MSYSFWFIARMLLPSAPGAAAIIIRTASRGGITVRKLRNWWKGARTDWLDYPLPEGMLWNKRYRIGKLLGTGGFGQTYAACDIQRGKRVLLKFNRPSAGEKGRLLLRRESVILKELRHPQIPGWQDYIQRGGREARVTEWIEGDSLAQQVDKGRTFTEREALQVLLSLMRPLRYLHGIGYVHRDVRLTNVIQRDGHCYLVDFGLACRIGEQLHFDWRDEAAMEEGEQEASPAGWDAVEHRLRKPYPSGDLYGAGHLMLFLLYTGYEPERPEMRAGSGS</sequence>
<evidence type="ECO:0000256" key="8">
    <source>
        <dbReference type="ARBA" id="ARBA00048679"/>
    </source>
</evidence>
<evidence type="ECO:0000256" key="5">
    <source>
        <dbReference type="ARBA" id="ARBA00022777"/>
    </source>
</evidence>
<dbReference type="PANTHER" id="PTHR24363">
    <property type="entry name" value="SERINE/THREONINE PROTEIN KINASE"/>
    <property type="match status" value="1"/>
</dbReference>
<evidence type="ECO:0000259" key="10">
    <source>
        <dbReference type="PROSITE" id="PS50011"/>
    </source>
</evidence>
<evidence type="ECO:0000256" key="9">
    <source>
        <dbReference type="SAM" id="SignalP"/>
    </source>
</evidence>
<evidence type="ECO:0000256" key="3">
    <source>
        <dbReference type="ARBA" id="ARBA00022679"/>
    </source>
</evidence>
<dbReference type="InterPro" id="IPR011009">
    <property type="entry name" value="Kinase-like_dom_sf"/>
</dbReference>
<keyword evidence="12" id="KW-1185">Reference proteome</keyword>
<keyword evidence="3" id="KW-0808">Transferase</keyword>
<evidence type="ECO:0000256" key="2">
    <source>
        <dbReference type="ARBA" id="ARBA00022527"/>
    </source>
</evidence>
<evidence type="ECO:0000256" key="4">
    <source>
        <dbReference type="ARBA" id="ARBA00022741"/>
    </source>
</evidence>
<dbReference type="SMART" id="SM00219">
    <property type="entry name" value="TyrKc"/>
    <property type="match status" value="1"/>
</dbReference>
<feature type="chain" id="PRO_5045079771" description="non-specific serine/threonine protein kinase" evidence="9">
    <location>
        <begin position="21"/>
        <end position="278"/>
    </location>
</feature>
<keyword evidence="9" id="KW-0732">Signal</keyword>
<dbReference type="Proteomes" id="UP000680304">
    <property type="component" value="Unassembled WGS sequence"/>
</dbReference>
<feature type="signal peptide" evidence="9">
    <location>
        <begin position="1"/>
        <end position="20"/>
    </location>
</feature>
<evidence type="ECO:0000313" key="12">
    <source>
        <dbReference type="Proteomes" id="UP000680304"/>
    </source>
</evidence>
<dbReference type="EC" id="2.7.11.1" evidence="1"/>
<dbReference type="Pfam" id="PF00069">
    <property type="entry name" value="Pkinase"/>
    <property type="match status" value="1"/>
</dbReference>
<gene>
    <name evidence="11" type="ORF">PACILC2_12590</name>
</gene>
<evidence type="ECO:0000256" key="7">
    <source>
        <dbReference type="ARBA" id="ARBA00047899"/>
    </source>
</evidence>
<dbReference type="PANTHER" id="PTHR24363:SF0">
    <property type="entry name" value="SERINE_THREONINE KINASE LIKE DOMAIN CONTAINING 1"/>
    <property type="match status" value="1"/>
</dbReference>
<dbReference type="Gene3D" id="3.30.200.20">
    <property type="entry name" value="Phosphorylase Kinase, domain 1"/>
    <property type="match status" value="1"/>
</dbReference>
<keyword evidence="5" id="KW-0418">Kinase</keyword>
<evidence type="ECO:0000256" key="1">
    <source>
        <dbReference type="ARBA" id="ARBA00012513"/>
    </source>
</evidence>
<evidence type="ECO:0000256" key="6">
    <source>
        <dbReference type="ARBA" id="ARBA00022840"/>
    </source>
</evidence>
<keyword evidence="2" id="KW-0723">Serine/threonine-protein kinase</keyword>
<organism evidence="11 12">
    <name type="scientific">Paenibacillus cisolokensis</name>
    <dbReference type="NCBI Taxonomy" id="1658519"/>
    <lineage>
        <taxon>Bacteria</taxon>
        <taxon>Bacillati</taxon>
        <taxon>Bacillota</taxon>
        <taxon>Bacilli</taxon>
        <taxon>Bacillales</taxon>
        <taxon>Paenibacillaceae</taxon>
        <taxon>Paenibacillus</taxon>
    </lineage>
</organism>
<dbReference type="Gene3D" id="1.10.510.10">
    <property type="entry name" value="Transferase(Phosphotransferase) domain 1"/>
    <property type="match status" value="1"/>
</dbReference>
<keyword evidence="6" id="KW-0067">ATP-binding</keyword>
<accession>A0ABQ4N3E3</accession>
<protein>
    <recommendedName>
        <fullName evidence="1">non-specific serine/threonine protein kinase</fullName>
        <ecNumber evidence="1">2.7.11.1</ecNumber>
    </recommendedName>
</protein>
<dbReference type="PROSITE" id="PS50011">
    <property type="entry name" value="PROTEIN_KINASE_DOM"/>
    <property type="match status" value="1"/>
</dbReference>
<feature type="domain" description="Protein kinase" evidence="10">
    <location>
        <begin position="63"/>
        <end position="278"/>
    </location>
</feature>
<reference evidence="11 12" key="1">
    <citation type="submission" date="2021-04" db="EMBL/GenBank/DDBJ databases">
        <title>Draft genome sequence of Paenibacillus cisolokensis, LC2-13A.</title>
        <authorList>
            <person name="Uke A."/>
            <person name="Chhe C."/>
            <person name="Baramee S."/>
            <person name="Kosugi A."/>
        </authorList>
    </citation>
    <scope>NUCLEOTIDE SEQUENCE [LARGE SCALE GENOMIC DNA]</scope>
    <source>
        <strain evidence="11 12">LC2-13A</strain>
    </source>
</reference>
<comment type="caution">
    <text evidence="11">The sequence shown here is derived from an EMBL/GenBank/DDBJ whole genome shotgun (WGS) entry which is preliminary data.</text>
</comment>
<dbReference type="InterPro" id="IPR020635">
    <property type="entry name" value="Tyr_kinase_cat_dom"/>
</dbReference>